<comment type="similarity">
    <text evidence="16">Belongs to the protein kinase superfamily.</text>
</comment>
<proteinExistence type="inferred from homology"/>
<keyword evidence="8 15" id="KW-0547">Nucleotide-binding</keyword>
<dbReference type="PROSITE" id="PS50011">
    <property type="entry name" value="PROTEIN_KINASE_DOM"/>
    <property type="match status" value="1"/>
</dbReference>
<keyword evidence="7" id="KW-0677">Repeat</keyword>
<evidence type="ECO:0000256" key="1">
    <source>
        <dbReference type="ARBA" id="ARBA00004167"/>
    </source>
</evidence>
<dbReference type="InterPro" id="IPR017441">
    <property type="entry name" value="Protein_kinase_ATP_BS"/>
</dbReference>
<keyword evidence="13" id="KW-0675">Receptor</keyword>
<keyword evidence="12" id="KW-0472">Membrane</keyword>
<name>A0A7I8L842_SPIIN</name>
<accession>A0A7I8L842</accession>
<keyword evidence="14" id="KW-0325">Glycoprotein</keyword>
<feature type="domain" description="Protein kinase" evidence="17">
    <location>
        <begin position="44"/>
        <end position="321"/>
    </location>
</feature>
<evidence type="ECO:0000256" key="12">
    <source>
        <dbReference type="ARBA" id="ARBA00023136"/>
    </source>
</evidence>
<dbReference type="GO" id="GO:0004674">
    <property type="term" value="F:protein serine/threonine kinase activity"/>
    <property type="evidence" value="ECO:0007669"/>
    <property type="project" value="UniProtKB-KW"/>
</dbReference>
<comment type="subcellular location">
    <subcellularLocation>
        <location evidence="1">Membrane</location>
        <topology evidence="1">Single-pass membrane protein</topology>
    </subcellularLocation>
</comment>
<evidence type="ECO:0000313" key="19">
    <source>
        <dbReference type="Proteomes" id="UP000663760"/>
    </source>
</evidence>
<keyword evidence="6" id="KW-0732">Signal</keyword>
<dbReference type="PROSITE" id="PS00108">
    <property type="entry name" value="PROTEIN_KINASE_ST"/>
    <property type="match status" value="1"/>
</dbReference>
<dbReference type="InterPro" id="IPR052059">
    <property type="entry name" value="CR_Ser/Thr_kinase"/>
</dbReference>
<keyword evidence="5" id="KW-0812">Transmembrane</keyword>
<dbReference type="Proteomes" id="UP000663760">
    <property type="component" value="Chromosome 11"/>
</dbReference>
<gene>
    <name evidence="18" type="ORF">SI8410_11016113</name>
</gene>
<evidence type="ECO:0000256" key="4">
    <source>
        <dbReference type="ARBA" id="ARBA00022679"/>
    </source>
</evidence>
<keyword evidence="11" id="KW-1133">Transmembrane helix</keyword>
<dbReference type="FunFam" id="3.30.200.20:FF:000225">
    <property type="entry name" value="cold-responsive protein kinase 1"/>
    <property type="match status" value="1"/>
</dbReference>
<dbReference type="InterPro" id="IPR001245">
    <property type="entry name" value="Ser-Thr/Tyr_kinase_cat_dom"/>
</dbReference>
<dbReference type="Pfam" id="PF07714">
    <property type="entry name" value="PK_Tyr_Ser-Thr"/>
    <property type="match status" value="1"/>
</dbReference>
<dbReference type="Gene3D" id="3.30.200.20">
    <property type="entry name" value="Phosphorylase Kinase, domain 1"/>
    <property type="match status" value="1"/>
</dbReference>
<organism evidence="18 19">
    <name type="scientific">Spirodela intermedia</name>
    <name type="common">Intermediate duckweed</name>
    <dbReference type="NCBI Taxonomy" id="51605"/>
    <lineage>
        <taxon>Eukaryota</taxon>
        <taxon>Viridiplantae</taxon>
        <taxon>Streptophyta</taxon>
        <taxon>Embryophyta</taxon>
        <taxon>Tracheophyta</taxon>
        <taxon>Spermatophyta</taxon>
        <taxon>Magnoliopsida</taxon>
        <taxon>Liliopsida</taxon>
        <taxon>Araceae</taxon>
        <taxon>Lemnoideae</taxon>
        <taxon>Spirodela</taxon>
    </lineage>
</organism>
<dbReference type="GO" id="GO:0005524">
    <property type="term" value="F:ATP binding"/>
    <property type="evidence" value="ECO:0007669"/>
    <property type="project" value="UniProtKB-UniRule"/>
</dbReference>
<keyword evidence="19" id="KW-1185">Reference proteome</keyword>
<protein>
    <recommendedName>
        <fullName evidence="17">Protein kinase domain-containing protein</fullName>
    </recommendedName>
</protein>
<keyword evidence="4" id="KW-0808">Transferase</keyword>
<keyword evidence="9" id="KW-0418">Kinase</keyword>
<dbReference type="GO" id="GO:0016020">
    <property type="term" value="C:membrane"/>
    <property type="evidence" value="ECO:0007669"/>
    <property type="project" value="UniProtKB-SubCell"/>
</dbReference>
<dbReference type="EMBL" id="LR746274">
    <property type="protein sequence ID" value="CAA7405435.1"/>
    <property type="molecule type" value="Genomic_DNA"/>
</dbReference>
<dbReference type="SMART" id="SM00220">
    <property type="entry name" value="S_TKc"/>
    <property type="match status" value="1"/>
</dbReference>
<evidence type="ECO:0000256" key="10">
    <source>
        <dbReference type="ARBA" id="ARBA00022840"/>
    </source>
</evidence>
<keyword evidence="10 15" id="KW-0067">ATP-binding</keyword>
<dbReference type="SUPFAM" id="SSF56112">
    <property type="entry name" value="Protein kinase-like (PK-like)"/>
    <property type="match status" value="1"/>
</dbReference>
<evidence type="ECO:0000259" key="17">
    <source>
        <dbReference type="PROSITE" id="PS50011"/>
    </source>
</evidence>
<reference evidence="18" key="1">
    <citation type="submission" date="2020-02" db="EMBL/GenBank/DDBJ databases">
        <authorList>
            <person name="Scholz U."/>
            <person name="Mascher M."/>
            <person name="Fiebig A."/>
        </authorList>
    </citation>
    <scope>NUCLEOTIDE SEQUENCE</scope>
</reference>
<dbReference type="InterPro" id="IPR011009">
    <property type="entry name" value="Kinase-like_dom_sf"/>
</dbReference>
<evidence type="ECO:0000256" key="3">
    <source>
        <dbReference type="ARBA" id="ARBA00022553"/>
    </source>
</evidence>
<dbReference type="CDD" id="cd14066">
    <property type="entry name" value="STKc_IRAK"/>
    <property type="match status" value="1"/>
</dbReference>
<evidence type="ECO:0000256" key="13">
    <source>
        <dbReference type="ARBA" id="ARBA00023170"/>
    </source>
</evidence>
<sequence length="383" mass="42466">MNCLSCLIKEKASQELGVPFDEVEGIENIRIYSYKELKQATQGFHDFNKIGKGGFGSVYQGKLKNEAVVAIKVLSSESKQGVQEFVSELKTIANVVHENLVELYGCCVEGNHRILVYKYLANNSLAHTLLSKRSSNIRLNWRVRAGICIGIARGLSFLHEEIKPHIVHRDIKASNILLDDDLTPKISDFGLAKLFPPNMTHVSTRVAGTMGYLAPEYAISGKLTRKADVYSFGVLLLEVISGRCNTNKRLPVGDQFLLVTVWNLHERDDLLSIVDAELDGDFNPEEAHRFLKVGLLCTQDSPQLRPAMSAVVQMLTGKKVVSLETIKPGFISDFGDLKVKGEESKVVTLNTTSCEFLKTEKSSALNSFTHASITFTAICDRED</sequence>
<evidence type="ECO:0000256" key="6">
    <source>
        <dbReference type="ARBA" id="ARBA00022729"/>
    </source>
</evidence>
<dbReference type="PANTHER" id="PTHR47973">
    <property type="entry name" value="CYSTEINE-RICH RECEPTOR-LIKE PROTEIN KINASE 3"/>
    <property type="match status" value="1"/>
</dbReference>
<evidence type="ECO:0000256" key="5">
    <source>
        <dbReference type="ARBA" id="ARBA00022692"/>
    </source>
</evidence>
<evidence type="ECO:0000256" key="11">
    <source>
        <dbReference type="ARBA" id="ARBA00022989"/>
    </source>
</evidence>
<evidence type="ECO:0000256" key="2">
    <source>
        <dbReference type="ARBA" id="ARBA00022527"/>
    </source>
</evidence>
<dbReference type="FunFam" id="1.10.510.10:FF:000044">
    <property type="entry name" value="Putative LRR receptor-like serine/threonine-protein kinase"/>
    <property type="match status" value="1"/>
</dbReference>
<evidence type="ECO:0000256" key="8">
    <source>
        <dbReference type="ARBA" id="ARBA00022741"/>
    </source>
</evidence>
<dbReference type="InterPro" id="IPR000719">
    <property type="entry name" value="Prot_kinase_dom"/>
</dbReference>
<keyword evidence="3" id="KW-0597">Phosphoprotein</keyword>
<evidence type="ECO:0000256" key="15">
    <source>
        <dbReference type="PROSITE-ProRule" id="PRU10141"/>
    </source>
</evidence>
<feature type="binding site" evidence="15">
    <location>
        <position position="72"/>
    </location>
    <ligand>
        <name>ATP</name>
        <dbReference type="ChEBI" id="CHEBI:30616"/>
    </ligand>
</feature>
<keyword evidence="2 16" id="KW-0723">Serine/threonine-protein kinase</keyword>
<evidence type="ECO:0000256" key="7">
    <source>
        <dbReference type="ARBA" id="ARBA00022737"/>
    </source>
</evidence>
<evidence type="ECO:0000313" key="18">
    <source>
        <dbReference type="EMBL" id="CAA7405435.1"/>
    </source>
</evidence>
<dbReference type="PROSITE" id="PS00107">
    <property type="entry name" value="PROTEIN_KINASE_ATP"/>
    <property type="match status" value="1"/>
</dbReference>
<evidence type="ECO:0000256" key="14">
    <source>
        <dbReference type="ARBA" id="ARBA00023180"/>
    </source>
</evidence>
<dbReference type="InterPro" id="IPR008271">
    <property type="entry name" value="Ser/Thr_kinase_AS"/>
</dbReference>
<dbReference type="Gene3D" id="1.10.510.10">
    <property type="entry name" value="Transferase(Phosphotransferase) domain 1"/>
    <property type="match status" value="1"/>
</dbReference>
<evidence type="ECO:0000256" key="9">
    <source>
        <dbReference type="ARBA" id="ARBA00022777"/>
    </source>
</evidence>
<dbReference type="AlphaFoldDB" id="A0A7I8L842"/>
<dbReference type="OrthoDB" id="4062651at2759"/>
<evidence type="ECO:0000256" key="16">
    <source>
        <dbReference type="RuleBase" id="RU000304"/>
    </source>
</evidence>